<sequence length="280" mass="32068">MEPLHKHARSLAPALQPVISCNALSRARTTIEDFVQSYFPLHGLVVPQDFWRFWDILVFVEAVIYEMDEENEALSTEGQTVPDVVLQGEEVLLAVLRERGLLSSAISEQLQEGRLYWQSERDLCARMLRANPAAASAQPPFSVEEVHAASLRKSFDYRVLNLLLYNLTDTTPDRALLDFLYVDEHLVDIGDDLVDYEDDIEKNSFNIFRAYVHIFGKDAPLHLAKRISEFEALHHEKLQQLPQAAQNAYHNRRKQASAVPGSEKWVFPKAILYEAEYRST</sequence>
<gene>
    <name evidence="1" type="ORF">WJX72_000504</name>
</gene>
<evidence type="ECO:0000313" key="1">
    <source>
        <dbReference type="EMBL" id="KAK9823135.1"/>
    </source>
</evidence>
<protein>
    <submittedName>
        <fullName evidence="1">Uncharacterized protein</fullName>
    </submittedName>
</protein>
<evidence type="ECO:0000313" key="2">
    <source>
        <dbReference type="Proteomes" id="UP001489004"/>
    </source>
</evidence>
<dbReference type="EMBL" id="JALJOR010000002">
    <property type="protein sequence ID" value="KAK9823135.1"/>
    <property type="molecule type" value="Genomic_DNA"/>
</dbReference>
<name>A0AAW1QNW5_9CHLO</name>
<accession>A0AAW1QNW5</accession>
<reference evidence="1 2" key="1">
    <citation type="journal article" date="2024" name="Nat. Commun.">
        <title>Phylogenomics reveals the evolutionary origins of lichenization in chlorophyte algae.</title>
        <authorList>
            <person name="Puginier C."/>
            <person name="Libourel C."/>
            <person name="Otte J."/>
            <person name="Skaloud P."/>
            <person name="Haon M."/>
            <person name="Grisel S."/>
            <person name="Petersen M."/>
            <person name="Berrin J.G."/>
            <person name="Delaux P.M."/>
            <person name="Dal Grande F."/>
            <person name="Keller J."/>
        </authorList>
    </citation>
    <scope>NUCLEOTIDE SEQUENCE [LARGE SCALE GENOMIC DNA]</scope>
    <source>
        <strain evidence="1 2">SAG 2043</strain>
    </source>
</reference>
<dbReference type="PANTHER" id="PTHR35754:SF2">
    <property type="entry name" value="ATP SYNTHASE SUBUNIT B"/>
    <property type="match status" value="1"/>
</dbReference>
<dbReference type="PANTHER" id="PTHR35754">
    <property type="entry name" value="ATP SYNTHASE SUBUNIT B"/>
    <property type="match status" value="1"/>
</dbReference>
<proteinExistence type="predicted"/>
<dbReference type="AlphaFoldDB" id="A0AAW1QNW5"/>
<dbReference type="Proteomes" id="UP001489004">
    <property type="component" value="Unassembled WGS sequence"/>
</dbReference>
<comment type="caution">
    <text evidence="1">The sequence shown here is derived from an EMBL/GenBank/DDBJ whole genome shotgun (WGS) entry which is preliminary data.</text>
</comment>
<keyword evidence="2" id="KW-1185">Reference proteome</keyword>
<organism evidence="1 2">
    <name type="scientific">[Myrmecia] bisecta</name>
    <dbReference type="NCBI Taxonomy" id="41462"/>
    <lineage>
        <taxon>Eukaryota</taxon>
        <taxon>Viridiplantae</taxon>
        <taxon>Chlorophyta</taxon>
        <taxon>core chlorophytes</taxon>
        <taxon>Trebouxiophyceae</taxon>
        <taxon>Trebouxiales</taxon>
        <taxon>Trebouxiaceae</taxon>
        <taxon>Myrmecia</taxon>
    </lineage>
</organism>